<organism evidence="1 2">
    <name type="scientific">OM182 bacterium</name>
    <dbReference type="NCBI Taxonomy" id="2510334"/>
    <lineage>
        <taxon>Bacteria</taxon>
        <taxon>Pseudomonadati</taxon>
        <taxon>Pseudomonadota</taxon>
        <taxon>Gammaproteobacteria</taxon>
        <taxon>OMG group</taxon>
        <taxon>OM182 clade</taxon>
    </lineage>
</organism>
<evidence type="ECO:0008006" key="3">
    <source>
        <dbReference type="Google" id="ProtNLM"/>
    </source>
</evidence>
<comment type="caution">
    <text evidence="1">The sequence shown here is derived from an EMBL/GenBank/DDBJ whole genome shotgun (WGS) entry which is preliminary data.</text>
</comment>
<sequence length="341" mass="38609">MRLEGDQQGARRVYQQLVSKNPNNAIGYVFNLNTSLSNLAWDPNIKKTDQEVRDDANAVFNICETAISTNRYDHQAYYECGQAHLTISYLSAIRGHYYSAGRHSNLAIKHIERALSLDSTLVEAKMHLGVAYYYADNLPPFLKLLSSILWFIPQGNAEKSIPYLSDAAAIKGYRGDEAKYVYADILSRQGLPNVAKAAEIFRDLDKRYPSNERFGLLYISLLLEQKLYTETISAGRVFLQTNRDKVASAMTLLWITRAYMGLRENKLATETFSQIQDIENTDFPPWGKAWLLLTAGQLADLNGKRTSAVNHYISIIEINNAYVHPSILQTAENRLESLLQK</sequence>
<proteinExistence type="predicted"/>
<accession>A0A520S5V8</accession>
<dbReference type="Gene3D" id="1.25.40.10">
    <property type="entry name" value="Tetratricopeptide repeat domain"/>
    <property type="match status" value="2"/>
</dbReference>
<evidence type="ECO:0000313" key="1">
    <source>
        <dbReference type="EMBL" id="RZO77814.1"/>
    </source>
</evidence>
<dbReference type="EMBL" id="SHAG01000001">
    <property type="protein sequence ID" value="RZO77814.1"/>
    <property type="molecule type" value="Genomic_DNA"/>
</dbReference>
<dbReference type="AlphaFoldDB" id="A0A520S5V8"/>
<reference evidence="1 2" key="1">
    <citation type="submission" date="2019-02" db="EMBL/GenBank/DDBJ databases">
        <title>Prokaryotic population dynamics and viral predation in marine succession experiment using metagenomics: the confinement effect.</title>
        <authorList>
            <person name="Haro-Moreno J.M."/>
            <person name="Rodriguez-Valera F."/>
            <person name="Lopez-Perez M."/>
        </authorList>
    </citation>
    <scope>NUCLEOTIDE SEQUENCE [LARGE SCALE GENOMIC DNA]</scope>
    <source>
        <strain evidence="1">MED-G157</strain>
    </source>
</reference>
<dbReference type="InterPro" id="IPR011990">
    <property type="entry name" value="TPR-like_helical_dom_sf"/>
</dbReference>
<dbReference type="Proteomes" id="UP000316199">
    <property type="component" value="Unassembled WGS sequence"/>
</dbReference>
<name>A0A520S5V8_9GAMM</name>
<dbReference type="InterPro" id="IPR019734">
    <property type="entry name" value="TPR_rpt"/>
</dbReference>
<gene>
    <name evidence="1" type="ORF">EVA68_00895</name>
</gene>
<dbReference type="SUPFAM" id="SSF48452">
    <property type="entry name" value="TPR-like"/>
    <property type="match status" value="1"/>
</dbReference>
<evidence type="ECO:0000313" key="2">
    <source>
        <dbReference type="Proteomes" id="UP000316199"/>
    </source>
</evidence>
<dbReference type="Pfam" id="PF13174">
    <property type="entry name" value="TPR_6"/>
    <property type="match status" value="1"/>
</dbReference>
<protein>
    <recommendedName>
        <fullName evidence="3">Tetratricopeptide repeat protein</fullName>
    </recommendedName>
</protein>